<dbReference type="AlphaFoldDB" id="A0A177AYF4"/>
<evidence type="ECO:0000313" key="2">
    <source>
        <dbReference type="Proteomes" id="UP000078046"/>
    </source>
</evidence>
<name>A0A177AYF4_9BILA</name>
<organism evidence="1 2">
    <name type="scientific">Intoshia linei</name>
    <dbReference type="NCBI Taxonomy" id="1819745"/>
    <lineage>
        <taxon>Eukaryota</taxon>
        <taxon>Metazoa</taxon>
        <taxon>Spiralia</taxon>
        <taxon>Lophotrochozoa</taxon>
        <taxon>Mesozoa</taxon>
        <taxon>Orthonectida</taxon>
        <taxon>Rhopaluridae</taxon>
        <taxon>Intoshia</taxon>
    </lineage>
</organism>
<reference evidence="1 2" key="1">
    <citation type="submission" date="2016-04" db="EMBL/GenBank/DDBJ databases">
        <title>The genome of Intoshia linei affirms orthonectids as highly simplified spiralians.</title>
        <authorList>
            <person name="Mikhailov K.V."/>
            <person name="Slusarev G.S."/>
            <person name="Nikitin M.A."/>
            <person name="Logacheva M.D."/>
            <person name="Penin A."/>
            <person name="Aleoshin V."/>
            <person name="Panchin Y.V."/>
        </authorList>
    </citation>
    <scope>NUCLEOTIDE SEQUENCE [LARGE SCALE GENOMIC DNA]</scope>
    <source>
        <strain evidence="1">Intl2013</strain>
        <tissue evidence="1">Whole animal</tissue>
    </source>
</reference>
<protein>
    <submittedName>
        <fullName evidence="1">Uncharacterized protein</fullName>
    </submittedName>
</protein>
<proteinExistence type="predicted"/>
<dbReference type="EMBL" id="LWCA01000899">
    <property type="protein sequence ID" value="OAF66542.1"/>
    <property type="molecule type" value="Genomic_DNA"/>
</dbReference>
<keyword evidence="2" id="KW-1185">Reference proteome</keyword>
<sequence>MNFPERQKRLTQIHLDYSKRRQKIFILESQENFEKIVQNFVSILKLHKLKEKQKQKNALKNSSWTRAVPIIDNQRLHFSVSNNIGTNYSPNSKNVHIQSIETIKLKKNKCTIFSLYFANFVDST</sequence>
<comment type="caution">
    <text evidence="1">The sequence shown here is derived from an EMBL/GenBank/DDBJ whole genome shotgun (WGS) entry which is preliminary data.</text>
</comment>
<evidence type="ECO:0000313" key="1">
    <source>
        <dbReference type="EMBL" id="OAF66542.1"/>
    </source>
</evidence>
<gene>
    <name evidence="1" type="ORF">A3Q56_05733</name>
</gene>
<accession>A0A177AYF4</accession>
<dbReference type="Proteomes" id="UP000078046">
    <property type="component" value="Unassembled WGS sequence"/>
</dbReference>